<accession>A0A139HJH6</accession>
<feature type="region of interest" description="Disordered" evidence="1">
    <location>
        <begin position="425"/>
        <end position="449"/>
    </location>
</feature>
<feature type="region of interest" description="Disordered" evidence="1">
    <location>
        <begin position="323"/>
        <end position="360"/>
    </location>
</feature>
<comment type="caution">
    <text evidence="2">The sequence shown here is derived from an EMBL/GenBank/DDBJ whole genome shotgun (WGS) entry which is preliminary data.</text>
</comment>
<evidence type="ECO:0000313" key="3">
    <source>
        <dbReference type="Proteomes" id="UP000070133"/>
    </source>
</evidence>
<feature type="region of interest" description="Disordered" evidence="1">
    <location>
        <begin position="119"/>
        <end position="162"/>
    </location>
</feature>
<organism evidence="2 3">
    <name type="scientific">Pseudocercospora eumusae</name>
    <dbReference type="NCBI Taxonomy" id="321146"/>
    <lineage>
        <taxon>Eukaryota</taxon>
        <taxon>Fungi</taxon>
        <taxon>Dikarya</taxon>
        <taxon>Ascomycota</taxon>
        <taxon>Pezizomycotina</taxon>
        <taxon>Dothideomycetes</taxon>
        <taxon>Dothideomycetidae</taxon>
        <taxon>Mycosphaerellales</taxon>
        <taxon>Mycosphaerellaceae</taxon>
        <taxon>Pseudocercospora</taxon>
    </lineage>
</organism>
<dbReference type="AlphaFoldDB" id="A0A139HJH6"/>
<feature type="compositionally biased region" description="Polar residues" evidence="1">
    <location>
        <begin position="380"/>
        <end position="392"/>
    </location>
</feature>
<feature type="region of interest" description="Disordered" evidence="1">
    <location>
        <begin position="1"/>
        <end position="62"/>
    </location>
</feature>
<feature type="region of interest" description="Disordered" evidence="1">
    <location>
        <begin position="223"/>
        <end position="256"/>
    </location>
</feature>
<dbReference type="OrthoDB" id="3784117at2759"/>
<evidence type="ECO:0000256" key="1">
    <source>
        <dbReference type="SAM" id="MobiDB-lite"/>
    </source>
</evidence>
<dbReference type="Proteomes" id="UP000070133">
    <property type="component" value="Unassembled WGS sequence"/>
</dbReference>
<protein>
    <submittedName>
        <fullName evidence="2">Uncharacterized protein</fullName>
    </submittedName>
</protein>
<feature type="compositionally biased region" description="Pro residues" evidence="1">
    <location>
        <begin position="7"/>
        <end position="23"/>
    </location>
</feature>
<keyword evidence="3" id="KW-1185">Reference proteome</keyword>
<proteinExistence type="predicted"/>
<sequence length="449" mass="48526">MADSAQQPPPPSPPATTTPPKSPPLAFEKTPNDALVPPIAPPPNDGELLKSPSEAMGRLSPLSESPLDLQAVIEKQAEAIKHLHKAFAVERESWELERKSFHNRIASLEQLLKNGEHHRSARLVASPSPPLTMSSPAKSPILSPFNGSSIVSPQPRPGHATFSLPTIAEDENISPLAARRDGAPQTIELPSMGALPVEDERPRQSSVTFMNAEGIKVEEIPPANRSHALSPPPPMNRHMAGHTPIKAPRPPTPPPQNMSMDGIEDTPTRHNTHINTLLTQHSDDEDDMPLKGPLHMPELPHQPDATNFTLDALTHRLEHIEKHPDADDARPTVYSHPTPGVGSPANEVEDKRSDEASPKTKAKLYEAPFAPVGTVASEMPPQSHTSDISSKLGSPDGHTLSPQEAHEAKVQQDFEQGGIRLKKKTSTNFGAPFGSLAGFPLSRKMSHEP</sequence>
<feature type="compositionally biased region" description="Pro residues" evidence="1">
    <location>
        <begin position="247"/>
        <end position="256"/>
    </location>
</feature>
<feature type="region of interest" description="Disordered" evidence="1">
    <location>
        <begin position="372"/>
        <end position="412"/>
    </location>
</feature>
<feature type="compositionally biased region" description="Basic and acidic residues" evidence="1">
    <location>
        <begin position="348"/>
        <end position="358"/>
    </location>
</feature>
<reference evidence="2 3" key="1">
    <citation type="submission" date="2015-07" db="EMBL/GenBank/DDBJ databases">
        <title>Comparative genomics of the Sigatoka disease complex on banana suggests a link between parallel evolutionary changes in Pseudocercospora fijiensis and Pseudocercospora eumusae and increased virulence on the banana host.</title>
        <authorList>
            <person name="Chang T.-C."/>
            <person name="Salvucci A."/>
            <person name="Crous P.W."/>
            <person name="Stergiopoulos I."/>
        </authorList>
    </citation>
    <scope>NUCLEOTIDE SEQUENCE [LARGE SCALE GENOMIC DNA]</scope>
    <source>
        <strain evidence="2 3">CBS 114824</strain>
    </source>
</reference>
<dbReference type="EMBL" id="LFZN01000039">
    <property type="protein sequence ID" value="KXT02645.1"/>
    <property type="molecule type" value="Genomic_DNA"/>
</dbReference>
<gene>
    <name evidence="2" type="ORF">AC578_1168</name>
</gene>
<evidence type="ECO:0000313" key="2">
    <source>
        <dbReference type="EMBL" id="KXT02645.1"/>
    </source>
</evidence>
<name>A0A139HJH6_9PEZI</name>